<dbReference type="Proteomes" id="UP000251314">
    <property type="component" value="Unassembled WGS sequence"/>
</dbReference>
<dbReference type="InterPro" id="IPR027417">
    <property type="entry name" value="P-loop_NTPase"/>
</dbReference>
<reference evidence="3" key="2">
    <citation type="submission" date="2018-10" db="EMBL/GenBank/DDBJ databases">
        <title>Effector identification in a new, highly contiguous assembly of the strawberry crown rot pathogen Phytophthora cactorum.</title>
        <authorList>
            <person name="Armitage A.D."/>
            <person name="Nellist C.F."/>
            <person name="Bates H."/>
            <person name="Vickerstaff R.J."/>
            <person name="Harrison R.J."/>
        </authorList>
    </citation>
    <scope>NUCLEOTIDE SEQUENCE</scope>
    <source>
        <strain evidence="3">4032</strain>
        <strain evidence="4">4040</strain>
    </source>
</reference>
<dbReference type="GO" id="GO:0006281">
    <property type="term" value="P:DNA repair"/>
    <property type="evidence" value="ECO:0007669"/>
    <property type="project" value="UniProtKB-KW"/>
</dbReference>
<dbReference type="GO" id="GO:0006310">
    <property type="term" value="P:DNA recombination"/>
    <property type="evidence" value="ECO:0007669"/>
    <property type="project" value="UniProtKB-KW"/>
</dbReference>
<reference evidence="5 6" key="1">
    <citation type="submission" date="2018-01" db="EMBL/GenBank/DDBJ databases">
        <title>Draft genome of the strawberry crown rot pathogen Phytophthora cactorum.</title>
        <authorList>
            <person name="Armitage A.D."/>
            <person name="Lysoe E."/>
            <person name="Nellist C.F."/>
            <person name="Harrison R.J."/>
            <person name="Brurberg M.B."/>
        </authorList>
    </citation>
    <scope>NUCLEOTIDE SEQUENCE [LARGE SCALE GENOMIC DNA]</scope>
    <source>
        <strain evidence="5 6">10300</strain>
    </source>
</reference>
<keyword evidence="6" id="KW-1185">Reference proteome</keyword>
<dbReference type="SUPFAM" id="SSF52540">
    <property type="entry name" value="P-loop containing nucleoside triphosphate hydrolases"/>
    <property type="match status" value="1"/>
</dbReference>
<evidence type="ECO:0000313" key="5">
    <source>
        <dbReference type="EMBL" id="RAW25766.1"/>
    </source>
</evidence>
<feature type="domain" description="DNA helicase Pif1-like DEAD-box helicase" evidence="2">
    <location>
        <begin position="1"/>
        <end position="79"/>
    </location>
</feature>
<sequence>MAHRHAFEAVDRTLRDILENETEPFGGKVFVFSGDVRQILPVVKNGSPVETIDAYLKTSTLWSPFRALRLTANMRGRHEVNRALGRDFIKIPRDVLIENPATDEDEDDDIRPGAIPKCMNRITDEMHADINNPEVATGEYFANRTILTTTNPIVYRINEGVA</sequence>
<keyword evidence="1" id="KW-0347">Helicase</keyword>
<dbReference type="GO" id="GO:0005524">
    <property type="term" value="F:ATP binding"/>
    <property type="evidence" value="ECO:0007669"/>
    <property type="project" value="UniProtKB-KW"/>
</dbReference>
<dbReference type="STRING" id="29920.A0A329RPW5"/>
<accession>A0A329RPW5</accession>
<dbReference type="Proteomes" id="UP000774804">
    <property type="component" value="Unassembled WGS sequence"/>
</dbReference>
<organism evidence="5 6">
    <name type="scientific">Phytophthora cactorum</name>
    <dbReference type="NCBI Taxonomy" id="29920"/>
    <lineage>
        <taxon>Eukaryota</taxon>
        <taxon>Sar</taxon>
        <taxon>Stramenopiles</taxon>
        <taxon>Oomycota</taxon>
        <taxon>Peronosporomycetes</taxon>
        <taxon>Peronosporales</taxon>
        <taxon>Peronosporaceae</taxon>
        <taxon>Phytophthora</taxon>
    </lineage>
</organism>
<dbReference type="InterPro" id="IPR010285">
    <property type="entry name" value="DNA_helicase_pif1-like_DEAD"/>
</dbReference>
<dbReference type="Proteomes" id="UP000736787">
    <property type="component" value="Unassembled WGS sequence"/>
</dbReference>
<evidence type="ECO:0000313" key="3">
    <source>
        <dbReference type="EMBL" id="KAG2901671.1"/>
    </source>
</evidence>
<dbReference type="AlphaFoldDB" id="A0A329RPW5"/>
<comment type="caution">
    <text evidence="5">The sequence shown here is derived from an EMBL/GenBank/DDBJ whole genome shotgun (WGS) entry which is preliminary data.</text>
</comment>
<name>A0A329RPW5_9STRA</name>
<keyword evidence="1" id="KW-0378">Hydrolase</keyword>
<dbReference type="Pfam" id="PF05970">
    <property type="entry name" value="PIF1"/>
    <property type="match status" value="1"/>
</dbReference>
<dbReference type="EMBL" id="RCMI01000659">
    <property type="protein sequence ID" value="KAG2901671.1"/>
    <property type="molecule type" value="Genomic_DNA"/>
</dbReference>
<evidence type="ECO:0000256" key="1">
    <source>
        <dbReference type="RuleBase" id="RU363044"/>
    </source>
</evidence>
<evidence type="ECO:0000259" key="2">
    <source>
        <dbReference type="Pfam" id="PF05970"/>
    </source>
</evidence>
<dbReference type="EMBL" id="MJFZ01000715">
    <property type="protein sequence ID" value="RAW25766.1"/>
    <property type="molecule type" value="Genomic_DNA"/>
</dbReference>
<comment type="cofactor">
    <cofactor evidence="1">
        <name>Mg(2+)</name>
        <dbReference type="ChEBI" id="CHEBI:18420"/>
    </cofactor>
</comment>
<dbReference type="PANTHER" id="PTHR10492:SF57">
    <property type="entry name" value="ATP-DEPENDENT DNA HELICASE"/>
    <property type="match status" value="1"/>
</dbReference>
<dbReference type="PANTHER" id="PTHR10492">
    <property type="match status" value="1"/>
</dbReference>
<gene>
    <name evidence="5" type="ORF">PC110_g17831</name>
    <name evidence="3" type="ORF">PC115_g15801</name>
    <name evidence="4" type="ORF">PC117_g17316</name>
</gene>
<proteinExistence type="inferred from homology"/>
<keyword evidence="1" id="KW-0234">DNA repair</keyword>
<keyword evidence="1" id="KW-0547">Nucleotide-binding</keyword>
<dbReference type="EC" id="5.6.2.3" evidence="1"/>
<keyword evidence="1" id="KW-0227">DNA damage</keyword>
<dbReference type="VEuPathDB" id="FungiDB:PC110_g17831"/>
<dbReference type="EMBL" id="RCMK01000647">
    <property type="protein sequence ID" value="KAG2917783.1"/>
    <property type="molecule type" value="Genomic_DNA"/>
</dbReference>
<comment type="similarity">
    <text evidence="1">Belongs to the helicase family.</text>
</comment>
<dbReference type="GO" id="GO:0000723">
    <property type="term" value="P:telomere maintenance"/>
    <property type="evidence" value="ECO:0007669"/>
    <property type="project" value="InterPro"/>
</dbReference>
<dbReference type="GO" id="GO:0016787">
    <property type="term" value="F:hydrolase activity"/>
    <property type="evidence" value="ECO:0007669"/>
    <property type="project" value="UniProtKB-KW"/>
</dbReference>
<keyword evidence="1" id="KW-0067">ATP-binding</keyword>
<keyword evidence="1" id="KW-0233">DNA recombination</keyword>
<protein>
    <recommendedName>
        <fullName evidence="1">ATP-dependent DNA helicase</fullName>
        <ecNumber evidence="1">5.6.2.3</ecNumber>
    </recommendedName>
</protein>
<evidence type="ECO:0000313" key="6">
    <source>
        <dbReference type="Proteomes" id="UP000251314"/>
    </source>
</evidence>
<evidence type="ECO:0000313" key="4">
    <source>
        <dbReference type="EMBL" id="KAG2917783.1"/>
    </source>
</evidence>
<dbReference type="GO" id="GO:0043139">
    <property type="term" value="F:5'-3' DNA helicase activity"/>
    <property type="evidence" value="ECO:0007669"/>
    <property type="project" value="UniProtKB-EC"/>
</dbReference>
<dbReference type="OrthoDB" id="126875at2759"/>
<comment type="catalytic activity">
    <reaction evidence="1">
        <text>ATP + H2O = ADP + phosphate + H(+)</text>
        <dbReference type="Rhea" id="RHEA:13065"/>
        <dbReference type="ChEBI" id="CHEBI:15377"/>
        <dbReference type="ChEBI" id="CHEBI:15378"/>
        <dbReference type="ChEBI" id="CHEBI:30616"/>
        <dbReference type="ChEBI" id="CHEBI:43474"/>
        <dbReference type="ChEBI" id="CHEBI:456216"/>
        <dbReference type="EC" id="5.6.2.3"/>
    </reaction>
</comment>